<feature type="transmembrane region" description="Helical" evidence="8">
    <location>
        <begin position="472"/>
        <end position="495"/>
    </location>
</feature>
<evidence type="ECO:0000256" key="6">
    <source>
        <dbReference type="ARBA" id="ARBA00023157"/>
    </source>
</evidence>
<dbReference type="GO" id="GO:0004930">
    <property type="term" value="F:G protein-coupled receptor activity"/>
    <property type="evidence" value="ECO:0007669"/>
    <property type="project" value="InterPro"/>
</dbReference>
<dbReference type="PROSITE" id="PS50221">
    <property type="entry name" value="GAIN_B"/>
    <property type="match status" value="1"/>
</dbReference>
<protein>
    <submittedName>
        <fullName evidence="11">Adhesion G protein-coupled receptor F3b</fullName>
    </submittedName>
</protein>
<feature type="transmembrane region" description="Helical" evidence="8">
    <location>
        <begin position="347"/>
        <end position="371"/>
    </location>
</feature>
<keyword evidence="3 8" id="KW-0812">Transmembrane</keyword>
<evidence type="ECO:0000256" key="7">
    <source>
        <dbReference type="ARBA" id="ARBA00023180"/>
    </source>
</evidence>
<evidence type="ECO:0000256" key="5">
    <source>
        <dbReference type="ARBA" id="ARBA00023136"/>
    </source>
</evidence>
<dbReference type="AlphaFoldDB" id="A0A3Q4GBD9"/>
<accession>A0A3Q4GBD9</accession>
<dbReference type="Gene3D" id="1.20.1070.10">
    <property type="entry name" value="Rhodopsin 7-helix transmembrane proteins"/>
    <property type="match status" value="1"/>
</dbReference>
<feature type="transmembrane region" description="Helical" evidence="8">
    <location>
        <begin position="378"/>
        <end position="401"/>
    </location>
</feature>
<dbReference type="FunFam" id="1.20.1070.10:FF:000058">
    <property type="entry name" value="Adhesion G protein-coupled receptor F5"/>
    <property type="match status" value="1"/>
</dbReference>
<evidence type="ECO:0000313" key="11">
    <source>
        <dbReference type="Ensembl" id="ENSNBRP00000005826.1"/>
    </source>
</evidence>
<comment type="subcellular location">
    <subcellularLocation>
        <location evidence="1">Membrane</location>
        <topology evidence="1">Multi-pass membrane protein</topology>
    </subcellularLocation>
</comment>
<dbReference type="Proteomes" id="UP000261580">
    <property type="component" value="Unassembled WGS sequence"/>
</dbReference>
<evidence type="ECO:0000256" key="8">
    <source>
        <dbReference type="SAM" id="Phobius"/>
    </source>
</evidence>
<dbReference type="GO" id="GO:0016020">
    <property type="term" value="C:membrane"/>
    <property type="evidence" value="ECO:0007669"/>
    <property type="project" value="UniProtKB-SubCell"/>
</dbReference>
<feature type="transmembrane region" description="Helical" evidence="8">
    <location>
        <begin position="309"/>
        <end position="327"/>
    </location>
</feature>
<evidence type="ECO:0000256" key="3">
    <source>
        <dbReference type="ARBA" id="ARBA00022692"/>
    </source>
</evidence>
<keyword evidence="7" id="KW-0325">Glycoprotein</keyword>
<dbReference type="InterPro" id="IPR017981">
    <property type="entry name" value="GPCR_2-like_7TM"/>
</dbReference>
<organism evidence="11 12">
    <name type="scientific">Neolamprologus brichardi</name>
    <name type="common">Fairy cichlid</name>
    <name type="synonym">Lamprologus brichardi</name>
    <dbReference type="NCBI Taxonomy" id="32507"/>
    <lineage>
        <taxon>Eukaryota</taxon>
        <taxon>Metazoa</taxon>
        <taxon>Chordata</taxon>
        <taxon>Craniata</taxon>
        <taxon>Vertebrata</taxon>
        <taxon>Euteleostomi</taxon>
        <taxon>Actinopterygii</taxon>
        <taxon>Neopterygii</taxon>
        <taxon>Teleostei</taxon>
        <taxon>Neoteleostei</taxon>
        <taxon>Acanthomorphata</taxon>
        <taxon>Ovalentaria</taxon>
        <taxon>Cichlomorphae</taxon>
        <taxon>Cichliformes</taxon>
        <taxon>Cichlidae</taxon>
        <taxon>African cichlids</taxon>
        <taxon>Pseudocrenilabrinae</taxon>
        <taxon>Lamprologini</taxon>
        <taxon>Neolamprologus</taxon>
    </lineage>
</organism>
<feature type="transmembrane region" description="Helical" evidence="8">
    <location>
        <begin position="507"/>
        <end position="527"/>
    </location>
</feature>
<evidence type="ECO:0000256" key="2">
    <source>
        <dbReference type="ARBA" id="ARBA00007343"/>
    </source>
</evidence>
<dbReference type="PANTHER" id="PTHR45813:SF2">
    <property type="entry name" value="ADHESION G-PROTEIN COUPLED RECEPTOR F3"/>
    <property type="match status" value="1"/>
</dbReference>
<dbReference type="Pfam" id="PF01825">
    <property type="entry name" value="GPS"/>
    <property type="match status" value="1"/>
</dbReference>
<keyword evidence="4 8" id="KW-1133">Transmembrane helix</keyword>
<keyword evidence="5 8" id="KW-0472">Membrane</keyword>
<dbReference type="InterPro" id="IPR046338">
    <property type="entry name" value="GAIN_dom_sf"/>
</dbReference>
<evidence type="ECO:0000313" key="12">
    <source>
        <dbReference type="Proteomes" id="UP000261580"/>
    </source>
</evidence>
<reference evidence="11" key="2">
    <citation type="submission" date="2025-09" db="UniProtKB">
        <authorList>
            <consortium name="Ensembl"/>
        </authorList>
    </citation>
    <scope>IDENTIFICATION</scope>
</reference>
<feature type="transmembrane region" description="Helical" evidence="8">
    <location>
        <begin position="274"/>
        <end position="297"/>
    </location>
</feature>
<evidence type="ECO:0000259" key="9">
    <source>
        <dbReference type="PROSITE" id="PS50221"/>
    </source>
</evidence>
<dbReference type="InterPro" id="IPR051587">
    <property type="entry name" value="Adhesion_GPCR"/>
</dbReference>
<comment type="similarity">
    <text evidence="2">Belongs to the G-protein coupled receptor 2 family. Adhesion G-protein coupled receptor (ADGR) subfamily.</text>
</comment>
<keyword evidence="6" id="KW-1015">Disulfide bond</keyword>
<feature type="domain" description="G-protein coupled receptors family 2 profile 2" evidence="10">
    <location>
        <begin position="268"/>
        <end position="528"/>
    </location>
</feature>
<sequence length="542" mass="60664">MSNMSICLVRINKTTCEKIGKTKQNEILCPHIFNHTNLAEVTLAYHIPIICLQDQLILVFTNAWLLQFICHDRLCAGRKEKKDPKCRTLNDGTGTQNTAFIGLNKRHSNRNEKQVGDTIKCNLTNIHTLMNASESNLGNDCNVSVFDIGVNMNKTNGILKTVAVKNLMSKLNNSFNGTQPERTDLILSATLDNKSDSTIRIRLDFPSGKTNPTQPHCVFWNTSRNTWSDNGCNISFSDENHTICECNHLTAFSVLMSKGDGGKKDHILELISNIGLGVSICSLVIFLIIESLVWSAVVKTNLSHFRHTAIVNIATFLLLAYCSFLASSNPKTLTDSWCLVLTICKHLFFLAMFCWMLCLSIMLVHQLIFVFSPLRKRVFMFLSSILGYVCPIVMVGSSYVYCKYTNQNYYNSETCWLVYKKLLVGSMHAFLLPVGTIVLANLFSMVVVIVTLMKTSVPDSSKADDKETAKGILKVVIVLTPVFGLTWIVGFIQLIMSDSPHINVINYIFTILNTFQGFFILITGCFAEQKVGLIILVEQISL</sequence>
<dbReference type="GeneTree" id="ENSGT00940000154603"/>
<evidence type="ECO:0000259" key="10">
    <source>
        <dbReference type="PROSITE" id="PS50261"/>
    </source>
</evidence>
<dbReference type="GO" id="GO:0007189">
    <property type="term" value="P:adenylate cyclase-activating G protein-coupled receptor signaling pathway"/>
    <property type="evidence" value="ECO:0007669"/>
    <property type="project" value="TreeGrafter"/>
</dbReference>
<dbReference type="STRING" id="32507.ENSNBRP00000005826"/>
<dbReference type="InterPro" id="IPR057244">
    <property type="entry name" value="GAIN_B"/>
</dbReference>
<dbReference type="Gene3D" id="2.60.220.50">
    <property type="match status" value="1"/>
</dbReference>
<dbReference type="Pfam" id="PF00002">
    <property type="entry name" value="7tm_2"/>
    <property type="match status" value="1"/>
</dbReference>
<feature type="transmembrane region" description="Helical" evidence="8">
    <location>
        <begin position="430"/>
        <end position="452"/>
    </location>
</feature>
<keyword evidence="12" id="KW-1185">Reference proteome</keyword>
<dbReference type="OMA" id="EWMVWSA"/>
<name>A0A3Q4GBD9_NEOBR</name>
<evidence type="ECO:0000256" key="4">
    <source>
        <dbReference type="ARBA" id="ARBA00022989"/>
    </source>
</evidence>
<dbReference type="Ensembl" id="ENSNBRT00000006004.1">
    <property type="protein sequence ID" value="ENSNBRP00000005826.1"/>
    <property type="gene ID" value="ENSNBRG00000004600.1"/>
</dbReference>
<dbReference type="SMART" id="SM00303">
    <property type="entry name" value="GPS"/>
    <property type="match status" value="1"/>
</dbReference>
<dbReference type="PRINTS" id="PR00249">
    <property type="entry name" value="GPCRSECRETIN"/>
</dbReference>
<dbReference type="PROSITE" id="PS50261">
    <property type="entry name" value="G_PROTEIN_RECEP_F2_4"/>
    <property type="match status" value="1"/>
</dbReference>
<dbReference type="PANTHER" id="PTHR45813">
    <property type="entry name" value="IG-LIKE DOMAIN-CONTAINING PROTEIN"/>
    <property type="match status" value="1"/>
</dbReference>
<dbReference type="InterPro" id="IPR000832">
    <property type="entry name" value="GPCR_2_secretin-like"/>
</dbReference>
<evidence type="ECO:0000256" key="1">
    <source>
        <dbReference type="ARBA" id="ARBA00004141"/>
    </source>
</evidence>
<dbReference type="InterPro" id="IPR000203">
    <property type="entry name" value="GPS"/>
</dbReference>
<reference evidence="11" key="1">
    <citation type="submission" date="2025-08" db="UniProtKB">
        <authorList>
            <consortium name="Ensembl"/>
        </authorList>
    </citation>
    <scope>IDENTIFICATION</scope>
</reference>
<proteinExistence type="inferred from homology"/>
<feature type="domain" description="GAIN-B" evidence="9">
    <location>
        <begin position="122"/>
        <end position="262"/>
    </location>
</feature>
<dbReference type="GO" id="GO:0007166">
    <property type="term" value="P:cell surface receptor signaling pathway"/>
    <property type="evidence" value="ECO:0007669"/>
    <property type="project" value="InterPro"/>
</dbReference>